<evidence type="ECO:0000256" key="5">
    <source>
        <dbReference type="PIRSR" id="PIRSR000103-1"/>
    </source>
</evidence>
<evidence type="ECO:0000259" key="8">
    <source>
        <dbReference type="Pfam" id="PF14833"/>
    </source>
</evidence>
<dbReference type="SUPFAM" id="SSF48179">
    <property type="entry name" value="6-phosphogluconate dehydrogenase C-terminal domain-like"/>
    <property type="match status" value="1"/>
</dbReference>
<dbReference type="OrthoDB" id="9786703at2"/>
<organism evidence="9 10">
    <name type="scientific">Alteromonas alba</name>
    <dbReference type="NCBI Taxonomy" id="2079529"/>
    <lineage>
        <taxon>Bacteria</taxon>
        <taxon>Pseudomonadati</taxon>
        <taxon>Pseudomonadota</taxon>
        <taxon>Gammaproteobacteria</taxon>
        <taxon>Alteromonadales</taxon>
        <taxon>Alteromonadaceae</taxon>
        <taxon>Alteromonas/Salinimonas group</taxon>
        <taxon>Alteromonas</taxon>
    </lineage>
</organism>
<keyword evidence="3 6" id="KW-0560">Oxidoreductase</keyword>
<dbReference type="GO" id="GO:0006574">
    <property type="term" value="P:L-valine catabolic process"/>
    <property type="evidence" value="ECO:0007669"/>
    <property type="project" value="UniProtKB-UniPathway"/>
</dbReference>
<evidence type="ECO:0000313" key="9">
    <source>
        <dbReference type="EMBL" id="PRO72977.1"/>
    </source>
</evidence>
<dbReference type="PROSITE" id="PS00895">
    <property type="entry name" value="3_HYDROXYISOBUT_DH"/>
    <property type="match status" value="1"/>
</dbReference>
<protein>
    <recommendedName>
        <fullName evidence="6">3-hydroxyisobutyrate dehydrogenase</fullName>
        <shortName evidence="6">HIBADH</shortName>
        <ecNumber evidence="6">1.1.1.31</ecNumber>
    </recommendedName>
</protein>
<dbReference type="Gene3D" id="3.40.50.720">
    <property type="entry name" value="NAD(P)-binding Rossmann-like Domain"/>
    <property type="match status" value="1"/>
</dbReference>
<comment type="caution">
    <text evidence="9">The sequence shown here is derived from an EMBL/GenBank/DDBJ whole genome shotgun (WGS) entry which is preliminary data.</text>
</comment>
<dbReference type="FunFam" id="1.10.1040.10:FF:000006">
    <property type="entry name" value="3-hydroxyisobutyrate dehydrogenase"/>
    <property type="match status" value="1"/>
</dbReference>
<keyword evidence="2 6" id="KW-0101">Branched-chain amino acid catabolism</keyword>
<comment type="pathway">
    <text evidence="6">Amino-acid degradation; L-valine degradation.</text>
</comment>
<comment type="catalytic activity">
    <reaction evidence="6">
        <text>3-hydroxy-2-methylpropanoate + NAD(+) = 2-methyl-3-oxopropanoate + NADH + H(+)</text>
        <dbReference type="Rhea" id="RHEA:17681"/>
        <dbReference type="ChEBI" id="CHEBI:11805"/>
        <dbReference type="ChEBI" id="CHEBI:15378"/>
        <dbReference type="ChEBI" id="CHEBI:57540"/>
        <dbReference type="ChEBI" id="CHEBI:57700"/>
        <dbReference type="ChEBI" id="CHEBI:57945"/>
        <dbReference type="EC" id="1.1.1.31"/>
    </reaction>
</comment>
<gene>
    <name evidence="9" type="primary">mmsB</name>
    <name evidence="9" type="ORF">C6Y40_13880</name>
</gene>
<dbReference type="InterPro" id="IPR036291">
    <property type="entry name" value="NAD(P)-bd_dom_sf"/>
</dbReference>
<dbReference type="EMBL" id="PVNP01000151">
    <property type="protein sequence ID" value="PRO72977.1"/>
    <property type="molecule type" value="Genomic_DNA"/>
</dbReference>
<dbReference type="InterPro" id="IPR011548">
    <property type="entry name" value="HIBADH"/>
</dbReference>
<reference evidence="10" key="1">
    <citation type="journal article" date="2020" name="Int. J. Syst. Evol. Microbiol.">
        <title>Alteromonas alba sp. nov., a marine bacterium isolated from the seawater of the West Pacific Ocean.</title>
        <authorList>
            <person name="Sun C."/>
            <person name="Wu Y.-H."/>
            <person name="Xamxidin M."/>
            <person name="Cheng H."/>
            <person name="Xu X.-W."/>
        </authorList>
    </citation>
    <scope>NUCLEOTIDE SEQUENCE [LARGE SCALE GENOMIC DNA]</scope>
    <source>
        <strain evidence="10">190</strain>
    </source>
</reference>
<evidence type="ECO:0000256" key="1">
    <source>
        <dbReference type="ARBA" id="ARBA00009080"/>
    </source>
</evidence>
<dbReference type="InterPro" id="IPR002204">
    <property type="entry name" value="3-OH-isobutyrate_DH-rel_CS"/>
</dbReference>
<keyword evidence="10" id="KW-1185">Reference proteome</keyword>
<dbReference type="Gene3D" id="1.10.1040.10">
    <property type="entry name" value="N-(1-d-carboxylethyl)-l-norvaline Dehydrogenase, domain 2"/>
    <property type="match status" value="1"/>
</dbReference>
<dbReference type="UniPathway" id="UPA00362"/>
<dbReference type="EC" id="1.1.1.31" evidence="6"/>
<dbReference type="NCBIfam" id="TIGR01692">
    <property type="entry name" value="HIBADH"/>
    <property type="match status" value="1"/>
</dbReference>
<comment type="similarity">
    <text evidence="1 6">Belongs to the HIBADH-related family.</text>
</comment>
<evidence type="ECO:0000256" key="2">
    <source>
        <dbReference type="ARBA" id="ARBA00022456"/>
    </source>
</evidence>
<evidence type="ECO:0000256" key="4">
    <source>
        <dbReference type="ARBA" id="ARBA00023027"/>
    </source>
</evidence>
<keyword evidence="4 6" id="KW-0520">NAD</keyword>
<dbReference type="InterPro" id="IPR015815">
    <property type="entry name" value="HIBADH-related"/>
</dbReference>
<dbReference type="Pfam" id="PF14833">
    <property type="entry name" value="NAD_binding_11"/>
    <property type="match status" value="1"/>
</dbReference>
<dbReference type="PANTHER" id="PTHR22981:SF7">
    <property type="entry name" value="3-HYDROXYISOBUTYRATE DEHYDROGENASE, MITOCHONDRIAL"/>
    <property type="match status" value="1"/>
</dbReference>
<dbReference type="Proteomes" id="UP000238949">
    <property type="component" value="Unassembled WGS sequence"/>
</dbReference>
<feature type="active site" evidence="5">
    <location>
        <position position="171"/>
    </location>
</feature>
<evidence type="ECO:0000256" key="6">
    <source>
        <dbReference type="RuleBase" id="RU910714"/>
    </source>
</evidence>
<dbReference type="InterPro" id="IPR029154">
    <property type="entry name" value="HIBADH-like_NADP-bd"/>
</dbReference>
<name>A0A2S9V926_9ALTE</name>
<dbReference type="PIRSF" id="PIRSF000103">
    <property type="entry name" value="HIBADH"/>
    <property type="match status" value="1"/>
</dbReference>
<dbReference type="RefSeq" id="WP_105935109.1">
    <property type="nucleotide sequence ID" value="NZ_PVNP01000151.1"/>
</dbReference>
<accession>A0A2S9V926</accession>
<dbReference type="InterPro" id="IPR006115">
    <property type="entry name" value="6PGDH_NADP-bd"/>
</dbReference>
<feature type="domain" description="6-phosphogluconate dehydrogenase NADP-binding" evidence="7">
    <location>
        <begin position="3"/>
        <end position="160"/>
    </location>
</feature>
<sequence length="296" mass="30492">MTQIAFIGLGNMGGPMARNLLKHNQHVTVFDLMPEAVDALVAAGAHKAGSPQEAVAGADVVVTMLPAAAHVKSLYLGEDGLLAHVDKSALLIDCSTIDAQSAIAVGEQAKQAGIAFIDAPVSGGVGGAAAGTLTFIMGGREADVERARPVLSMMGANLFRAGDLGAGQIAKVCNNMLLSVLMAGTSEALQLAIANGLDPKVMSDIMLQSSGCNWALQKYNPCPGVMDNVPSSNGYQGGFMVKLMNKDLTLAMDTAAQVGAATPMASAAQALYRLHQGQSNNADKDFSSIFNLFAKD</sequence>
<evidence type="ECO:0000313" key="10">
    <source>
        <dbReference type="Proteomes" id="UP000238949"/>
    </source>
</evidence>
<feature type="domain" description="3-hydroxyisobutyrate dehydrogenase-like NAD-binding" evidence="8">
    <location>
        <begin position="165"/>
        <end position="292"/>
    </location>
</feature>
<dbReference type="GO" id="GO:0050661">
    <property type="term" value="F:NADP binding"/>
    <property type="evidence" value="ECO:0007669"/>
    <property type="project" value="InterPro"/>
</dbReference>
<dbReference type="InterPro" id="IPR013328">
    <property type="entry name" value="6PGD_dom2"/>
</dbReference>
<evidence type="ECO:0000259" key="7">
    <source>
        <dbReference type="Pfam" id="PF03446"/>
    </source>
</evidence>
<evidence type="ECO:0000256" key="3">
    <source>
        <dbReference type="ARBA" id="ARBA00023002"/>
    </source>
</evidence>
<dbReference type="GO" id="GO:0008442">
    <property type="term" value="F:3-hydroxyisobutyrate dehydrogenase activity"/>
    <property type="evidence" value="ECO:0007669"/>
    <property type="project" value="UniProtKB-EC"/>
</dbReference>
<dbReference type="Pfam" id="PF03446">
    <property type="entry name" value="NAD_binding_2"/>
    <property type="match status" value="1"/>
</dbReference>
<dbReference type="GO" id="GO:0051287">
    <property type="term" value="F:NAD binding"/>
    <property type="evidence" value="ECO:0007669"/>
    <property type="project" value="InterPro"/>
</dbReference>
<dbReference type="PANTHER" id="PTHR22981">
    <property type="entry name" value="3-HYDROXYISOBUTYRATE DEHYDROGENASE-RELATED"/>
    <property type="match status" value="1"/>
</dbReference>
<dbReference type="AlphaFoldDB" id="A0A2S9V926"/>
<dbReference type="SUPFAM" id="SSF51735">
    <property type="entry name" value="NAD(P)-binding Rossmann-fold domains"/>
    <property type="match status" value="1"/>
</dbReference>
<proteinExistence type="inferred from homology"/>
<dbReference type="InterPro" id="IPR008927">
    <property type="entry name" value="6-PGluconate_DH-like_C_sf"/>
</dbReference>